<reference evidence="1 2" key="1">
    <citation type="journal article" date="2011" name="J. Bacteriol.">
        <title>Genome Sequence of Lactobacillus ruminis SPM0211, Isolated from a Fecal Sample from a Healthy Korean.</title>
        <authorList>
            <person name="Lee S."/>
            <person name="Cho Y.J."/>
            <person name="Lee A.H."/>
            <person name="Chun J."/>
            <person name="Ha N.J."/>
            <person name="Ko G."/>
        </authorList>
    </citation>
    <scope>NUCLEOTIDE SEQUENCE [LARGE SCALE GENOMIC DNA]</scope>
    <source>
        <strain evidence="1 2">SPM0211</strain>
    </source>
</reference>
<proteinExistence type="predicted"/>
<comment type="caution">
    <text evidence="1">The sequence shown here is derived from an EMBL/GenBank/DDBJ whole genome shotgun (WGS) entry which is preliminary data.</text>
</comment>
<dbReference type="Proteomes" id="UP000002971">
    <property type="component" value="Unassembled WGS sequence"/>
</dbReference>
<evidence type="ECO:0000313" key="1">
    <source>
        <dbReference type="EMBL" id="EGM51171.1"/>
    </source>
</evidence>
<sequence length="48" mass="5643">MLSTKIRFEQREHLFLIDLSEEDSRPAENLVLSDLDWGNSQRARIPTD</sequence>
<dbReference type="EMBL" id="AFOJ01000006">
    <property type="protein sequence ID" value="EGM51171.1"/>
    <property type="molecule type" value="Genomic_DNA"/>
</dbReference>
<name>F7R1B4_9LACO</name>
<evidence type="ECO:0000313" key="2">
    <source>
        <dbReference type="Proteomes" id="UP000002971"/>
    </source>
</evidence>
<organism evidence="1 2">
    <name type="scientific">Ligilactobacillus ruminis SPM0211</name>
    <dbReference type="NCBI Taxonomy" id="1040964"/>
    <lineage>
        <taxon>Bacteria</taxon>
        <taxon>Bacillati</taxon>
        <taxon>Bacillota</taxon>
        <taxon>Bacilli</taxon>
        <taxon>Lactobacillales</taxon>
        <taxon>Lactobacillaceae</taxon>
        <taxon>Ligilactobacillus</taxon>
    </lineage>
</organism>
<dbReference type="AlphaFoldDB" id="F7R1B4"/>
<protein>
    <submittedName>
        <fullName evidence="1">Uncharacterized protein</fullName>
    </submittedName>
</protein>
<accession>F7R1B4</accession>
<gene>
    <name evidence="1" type="ORF">LRU_01483</name>
</gene>